<comment type="subcellular location">
    <subcellularLocation>
        <location evidence="1">Cell membrane</location>
        <topology evidence="1">Multi-pass membrane protein</topology>
    </subcellularLocation>
</comment>
<evidence type="ECO:0000256" key="1">
    <source>
        <dbReference type="ARBA" id="ARBA00004651"/>
    </source>
</evidence>
<sequence>MRLGIRALGFAIGGGLLLYFLYFCIVSFDWDSLRHFASWTTCLALGGATLLYCAVVPLSAMAWGRLLPFGRRRSFIELCGVMGATQLAKYVPGNVAQFASRSALSIGRGMSMPDFIASVAVETLLAVLAGMIIAVCGVVFGIRLLMVPPWLEFWLPWVVAGSALVILAMPKLLAAFDGPMRSCRVFSPLVHLKASLPGFTVQVFALATYCLNYLLIGFGLLLISRSTGLQFGYAELTVAFTVSWLIGFLSPGMPAGIGAREGAMALALGSSTSGGGGLAGIVLAMRLATVVGDLIWFAVGGWLLSKHGGRHE</sequence>
<evidence type="ECO:0000313" key="8">
    <source>
        <dbReference type="Proteomes" id="UP001595740"/>
    </source>
</evidence>
<feature type="transmembrane region" description="Helical" evidence="6">
    <location>
        <begin position="36"/>
        <end position="63"/>
    </location>
</feature>
<dbReference type="InterPro" id="IPR022791">
    <property type="entry name" value="L-PG_synthase/AglD"/>
</dbReference>
<dbReference type="Pfam" id="PF03706">
    <property type="entry name" value="LPG_synthase_TM"/>
    <property type="match status" value="1"/>
</dbReference>
<accession>A0ABV7RR15</accession>
<dbReference type="EMBL" id="JBHRXK010000004">
    <property type="protein sequence ID" value="MFC3551568.1"/>
    <property type="molecule type" value="Genomic_DNA"/>
</dbReference>
<proteinExistence type="predicted"/>
<feature type="transmembrane region" description="Helical" evidence="6">
    <location>
        <begin position="277"/>
        <end position="304"/>
    </location>
</feature>
<keyword evidence="8" id="KW-1185">Reference proteome</keyword>
<evidence type="ECO:0000256" key="4">
    <source>
        <dbReference type="ARBA" id="ARBA00022989"/>
    </source>
</evidence>
<dbReference type="RefSeq" id="WP_386759327.1">
    <property type="nucleotide sequence ID" value="NZ_JBHRXK010000004.1"/>
</dbReference>
<feature type="transmembrane region" description="Helical" evidence="6">
    <location>
        <begin position="115"/>
        <end position="142"/>
    </location>
</feature>
<evidence type="ECO:0000313" key="7">
    <source>
        <dbReference type="EMBL" id="MFC3551568.1"/>
    </source>
</evidence>
<gene>
    <name evidence="7" type="ORF">ACFOLC_11165</name>
</gene>
<comment type="caution">
    <text evidence="7">The sequence shown here is derived from an EMBL/GenBank/DDBJ whole genome shotgun (WGS) entry which is preliminary data.</text>
</comment>
<organism evidence="7 8">
    <name type="scientific">Lysobacter cavernae</name>
    <dbReference type="NCBI Taxonomy" id="1685901"/>
    <lineage>
        <taxon>Bacteria</taxon>
        <taxon>Pseudomonadati</taxon>
        <taxon>Pseudomonadota</taxon>
        <taxon>Gammaproteobacteria</taxon>
        <taxon>Lysobacterales</taxon>
        <taxon>Lysobacteraceae</taxon>
        <taxon>Lysobacter</taxon>
    </lineage>
</organism>
<keyword evidence="3 6" id="KW-0812">Transmembrane</keyword>
<evidence type="ECO:0000256" key="5">
    <source>
        <dbReference type="ARBA" id="ARBA00023136"/>
    </source>
</evidence>
<feature type="transmembrane region" description="Helical" evidence="6">
    <location>
        <begin position="7"/>
        <end position="30"/>
    </location>
</feature>
<evidence type="ECO:0000256" key="3">
    <source>
        <dbReference type="ARBA" id="ARBA00022692"/>
    </source>
</evidence>
<keyword evidence="4 6" id="KW-1133">Transmembrane helix</keyword>
<feature type="transmembrane region" description="Helical" evidence="6">
    <location>
        <begin position="75"/>
        <end position="95"/>
    </location>
</feature>
<evidence type="ECO:0000256" key="6">
    <source>
        <dbReference type="SAM" id="Phobius"/>
    </source>
</evidence>
<reference evidence="8" key="1">
    <citation type="journal article" date="2019" name="Int. J. Syst. Evol. Microbiol.">
        <title>The Global Catalogue of Microorganisms (GCM) 10K type strain sequencing project: providing services to taxonomists for standard genome sequencing and annotation.</title>
        <authorList>
            <consortium name="The Broad Institute Genomics Platform"/>
            <consortium name="The Broad Institute Genome Sequencing Center for Infectious Disease"/>
            <person name="Wu L."/>
            <person name="Ma J."/>
        </authorList>
    </citation>
    <scope>NUCLEOTIDE SEQUENCE [LARGE SCALE GENOMIC DNA]</scope>
    <source>
        <strain evidence="8">KCTC 42875</strain>
    </source>
</reference>
<feature type="transmembrane region" description="Helical" evidence="6">
    <location>
        <begin position="196"/>
        <end position="224"/>
    </location>
</feature>
<keyword evidence="2" id="KW-1003">Cell membrane</keyword>
<evidence type="ECO:0000256" key="2">
    <source>
        <dbReference type="ARBA" id="ARBA00022475"/>
    </source>
</evidence>
<protein>
    <submittedName>
        <fullName evidence="7">Lysylphosphatidylglycerol synthase domain-containing protein</fullName>
    </submittedName>
</protein>
<feature type="transmembrane region" description="Helical" evidence="6">
    <location>
        <begin position="154"/>
        <end position="176"/>
    </location>
</feature>
<feature type="transmembrane region" description="Helical" evidence="6">
    <location>
        <begin position="236"/>
        <end position="257"/>
    </location>
</feature>
<name>A0ABV7RR15_9GAMM</name>
<keyword evidence="5 6" id="KW-0472">Membrane</keyword>
<dbReference type="Proteomes" id="UP001595740">
    <property type="component" value="Unassembled WGS sequence"/>
</dbReference>